<sequence length="119" mass="13311">MPTSIEEWQRGIASWSPEGRAAKEKTVSTPYLYPSSDGPRYTMAWSVNLALTVVTLVSSLVLSLCWKRENRKMDQRDAQVFAVEEGCKGKMEVSAVEMTAGNAAERRRSANDRMATYDT</sequence>
<keyword evidence="1" id="KW-0812">Transmembrane</keyword>
<dbReference type="AlphaFoldDB" id="A0A6A6E106"/>
<dbReference type="Proteomes" id="UP000800200">
    <property type="component" value="Unassembled WGS sequence"/>
</dbReference>
<evidence type="ECO:0000313" key="2">
    <source>
        <dbReference type="EMBL" id="KAF2185474.1"/>
    </source>
</evidence>
<gene>
    <name evidence="2" type="ORF">K469DRAFT_687818</name>
</gene>
<accession>A0A6A6E106</accession>
<reference evidence="2" key="1">
    <citation type="journal article" date="2020" name="Stud. Mycol.">
        <title>101 Dothideomycetes genomes: a test case for predicting lifestyles and emergence of pathogens.</title>
        <authorList>
            <person name="Haridas S."/>
            <person name="Albert R."/>
            <person name="Binder M."/>
            <person name="Bloem J."/>
            <person name="Labutti K."/>
            <person name="Salamov A."/>
            <person name="Andreopoulos B."/>
            <person name="Baker S."/>
            <person name="Barry K."/>
            <person name="Bills G."/>
            <person name="Bluhm B."/>
            <person name="Cannon C."/>
            <person name="Castanera R."/>
            <person name="Culley D."/>
            <person name="Daum C."/>
            <person name="Ezra D."/>
            <person name="Gonzalez J."/>
            <person name="Henrissat B."/>
            <person name="Kuo A."/>
            <person name="Liang C."/>
            <person name="Lipzen A."/>
            <person name="Lutzoni F."/>
            <person name="Magnuson J."/>
            <person name="Mondo S."/>
            <person name="Nolan M."/>
            <person name="Ohm R."/>
            <person name="Pangilinan J."/>
            <person name="Park H.-J."/>
            <person name="Ramirez L."/>
            <person name="Alfaro M."/>
            <person name="Sun H."/>
            <person name="Tritt A."/>
            <person name="Yoshinaga Y."/>
            <person name="Zwiers L.-H."/>
            <person name="Turgeon B."/>
            <person name="Goodwin S."/>
            <person name="Spatafora J."/>
            <person name="Crous P."/>
            <person name="Grigoriev I."/>
        </authorList>
    </citation>
    <scope>NUCLEOTIDE SEQUENCE</scope>
    <source>
        <strain evidence="2">CBS 207.26</strain>
    </source>
</reference>
<feature type="transmembrane region" description="Helical" evidence="1">
    <location>
        <begin position="43"/>
        <end position="66"/>
    </location>
</feature>
<name>A0A6A6E106_9PEZI</name>
<keyword evidence="3" id="KW-1185">Reference proteome</keyword>
<dbReference type="EMBL" id="ML994633">
    <property type="protein sequence ID" value="KAF2185474.1"/>
    <property type="molecule type" value="Genomic_DNA"/>
</dbReference>
<protein>
    <submittedName>
        <fullName evidence="2">Uncharacterized protein</fullName>
    </submittedName>
</protein>
<keyword evidence="1" id="KW-1133">Transmembrane helix</keyword>
<proteinExistence type="predicted"/>
<evidence type="ECO:0000313" key="3">
    <source>
        <dbReference type="Proteomes" id="UP000800200"/>
    </source>
</evidence>
<organism evidence="2 3">
    <name type="scientific">Zopfia rhizophila CBS 207.26</name>
    <dbReference type="NCBI Taxonomy" id="1314779"/>
    <lineage>
        <taxon>Eukaryota</taxon>
        <taxon>Fungi</taxon>
        <taxon>Dikarya</taxon>
        <taxon>Ascomycota</taxon>
        <taxon>Pezizomycotina</taxon>
        <taxon>Dothideomycetes</taxon>
        <taxon>Dothideomycetes incertae sedis</taxon>
        <taxon>Zopfiaceae</taxon>
        <taxon>Zopfia</taxon>
    </lineage>
</organism>
<evidence type="ECO:0000256" key="1">
    <source>
        <dbReference type="SAM" id="Phobius"/>
    </source>
</evidence>
<keyword evidence="1" id="KW-0472">Membrane</keyword>